<accession>A0A9W9D4J0</accession>
<evidence type="ECO:0000256" key="1">
    <source>
        <dbReference type="SAM" id="MobiDB-lite"/>
    </source>
</evidence>
<name>A0A9W9D4J0_9PLEO</name>
<reference evidence="2" key="1">
    <citation type="submission" date="2022-10" db="EMBL/GenBank/DDBJ databases">
        <title>Tapping the CABI collections for fungal endophytes: first genome assemblies for Collariella, Neodidymelliopsis, Ascochyta clinopodiicola, Didymella pomorum, Didymosphaeria variabile, Neocosmospora piperis and Neocucurbitaria cava.</title>
        <authorList>
            <person name="Hill R."/>
        </authorList>
    </citation>
    <scope>NUCLEOTIDE SEQUENCE</scope>
    <source>
        <strain evidence="2">IMI 355091</strain>
    </source>
</reference>
<evidence type="ECO:0000313" key="3">
    <source>
        <dbReference type="Proteomes" id="UP001140510"/>
    </source>
</evidence>
<feature type="region of interest" description="Disordered" evidence="1">
    <location>
        <begin position="105"/>
        <end position="124"/>
    </location>
</feature>
<dbReference type="AlphaFoldDB" id="A0A9W9D4J0"/>
<protein>
    <submittedName>
        <fullName evidence="2">Uncharacterized protein</fullName>
    </submittedName>
</protein>
<sequence length="124" mass="13781">MASTNTDQAHTFNMSLPVLNVTDLSLPSVISSQTNHYDELLPNTESGHTNRPGADLSDQDIIDQDLTHNDLEWSNSSYPNFNDPTTRLINHQRTDICAAGRSLQYTDGGLSEDDLPEDDIAHRQ</sequence>
<evidence type="ECO:0000313" key="2">
    <source>
        <dbReference type="EMBL" id="KAJ4401619.1"/>
    </source>
</evidence>
<dbReference type="EMBL" id="JAPEVA010000071">
    <property type="protein sequence ID" value="KAJ4401619.1"/>
    <property type="molecule type" value="Genomic_DNA"/>
</dbReference>
<keyword evidence="3" id="KW-1185">Reference proteome</keyword>
<proteinExistence type="predicted"/>
<organism evidence="2 3">
    <name type="scientific">Didymella pomorum</name>
    <dbReference type="NCBI Taxonomy" id="749634"/>
    <lineage>
        <taxon>Eukaryota</taxon>
        <taxon>Fungi</taxon>
        <taxon>Dikarya</taxon>
        <taxon>Ascomycota</taxon>
        <taxon>Pezizomycotina</taxon>
        <taxon>Dothideomycetes</taxon>
        <taxon>Pleosporomycetidae</taxon>
        <taxon>Pleosporales</taxon>
        <taxon>Pleosporineae</taxon>
        <taxon>Didymellaceae</taxon>
        <taxon>Didymella</taxon>
    </lineage>
</organism>
<dbReference type="Proteomes" id="UP001140510">
    <property type="component" value="Unassembled WGS sequence"/>
</dbReference>
<comment type="caution">
    <text evidence="2">The sequence shown here is derived from an EMBL/GenBank/DDBJ whole genome shotgun (WGS) entry which is preliminary data.</text>
</comment>
<gene>
    <name evidence="2" type="ORF">N0V91_007791</name>
</gene>
<feature type="region of interest" description="Disordered" evidence="1">
    <location>
        <begin position="36"/>
        <end position="58"/>
    </location>
</feature>
<dbReference type="OrthoDB" id="3540210at2759"/>